<feature type="compositionally biased region" description="Polar residues" evidence="5">
    <location>
        <begin position="1019"/>
        <end position="1028"/>
    </location>
</feature>
<dbReference type="AlphaFoldDB" id="A0A485LCJ5"/>
<evidence type="ECO:0000313" key="7">
    <source>
        <dbReference type="EMBL" id="KAF0689159.1"/>
    </source>
</evidence>
<dbReference type="PROSITE" id="PS00018">
    <property type="entry name" value="EF_HAND_1"/>
    <property type="match status" value="1"/>
</dbReference>
<dbReference type="Gene3D" id="2.130.10.10">
    <property type="entry name" value="YVTN repeat-like/Quinoprotein amine dehydrogenase"/>
    <property type="match status" value="4"/>
</dbReference>
<dbReference type="InterPro" id="IPR011992">
    <property type="entry name" value="EF-hand-dom_pair"/>
</dbReference>
<evidence type="ECO:0000313" key="8">
    <source>
        <dbReference type="EMBL" id="VFT96145.1"/>
    </source>
</evidence>
<feature type="region of interest" description="Disordered" evidence="5">
    <location>
        <begin position="1009"/>
        <end position="1031"/>
    </location>
</feature>
<dbReference type="InterPro" id="IPR001680">
    <property type="entry name" value="WD40_rpt"/>
</dbReference>
<feature type="compositionally biased region" description="Low complexity" evidence="5">
    <location>
        <begin position="561"/>
        <end position="572"/>
    </location>
</feature>
<dbReference type="PROSITE" id="PS50294">
    <property type="entry name" value="WD_REPEATS_REGION"/>
    <property type="match status" value="2"/>
</dbReference>
<gene>
    <name evidence="8" type="primary">Aste57867_19431</name>
    <name evidence="7" type="ORF">As57867_019367</name>
    <name evidence="8" type="ORF">ASTE57867_19431</name>
</gene>
<dbReference type="Pfam" id="PF00400">
    <property type="entry name" value="WD40"/>
    <property type="match status" value="5"/>
</dbReference>
<dbReference type="SUPFAM" id="SSF50978">
    <property type="entry name" value="WD40 repeat-like"/>
    <property type="match status" value="2"/>
</dbReference>
<dbReference type="PROSITE" id="PS00678">
    <property type="entry name" value="WD_REPEATS_1"/>
    <property type="match status" value="2"/>
</dbReference>
<keyword evidence="2" id="KW-0677">Repeat</keyword>
<dbReference type="InterPro" id="IPR036322">
    <property type="entry name" value="WD40_repeat_dom_sf"/>
</dbReference>
<feature type="repeat" description="WD" evidence="4">
    <location>
        <begin position="370"/>
        <end position="412"/>
    </location>
</feature>
<name>A0A485LCJ5_9STRA</name>
<dbReference type="OrthoDB" id="10251381at2759"/>
<proteinExistence type="predicted"/>
<dbReference type="EMBL" id="VJMH01006520">
    <property type="protein sequence ID" value="KAF0689159.1"/>
    <property type="molecule type" value="Genomic_DNA"/>
</dbReference>
<keyword evidence="3" id="KW-0106">Calcium</keyword>
<dbReference type="SUPFAM" id="SSF50998">
    <property type="entry name" value="Quinoprotein alcohol dehydrogenase-like"/>
    <property type="match status" value="1"/>
</dbReference>
<reference evidence="8 9" key="1">
    <citation type="submission" date="2019-03" db="EMBL/GenBank/DDBJ databases">
        <authorList>
            <person name="Gaulin E."/>
            <person name="Dumas B."/>
        </authorList>
    </citation>
    <scope>NUCLEOTIDE SEQUENCE [LARGE SCALE GENOMIC DNA]</scope>
    <source>
        <strain evidence="8">CBS 568.67</strain>
    </source>
</reference>
<evidence type="ECO:0000313" key="9">
    <source>
        <dbReference type="Proteomes" id="UP000332933"/>
    </source>
</evidence>
<protein>
    <submittedName>
        <fullName evidence="8">Aste57867_19431 protein</fullName>
    </submittedName>
</protein>
<dbReference type="PANTHER" id="PTHR44324:SF4">
    <property type="entry name" value="WD40 REPEAT DOMAIN 95"/>
    <property type="match status" value="1"/>
</dbReference>
<dbReference type="SUPFAM" id="SSF47473">
    <property type="entry name" value="EF-hand"/>
    <property type="match status" value="1"/>
</dbReference>
<dbReference type="InterPro" id="IPR019775">
    <property type="entry name" value="WD40_repeat_CS"/>
</dbReference>
<evidence type="ECO:0000256" key="1">
    <source>
        <dbReference type="ARBA" id="ARBA00022574"/>
    </source>
</evidence>
<reference evidence="7" key="2">
    <citation type="submission" date="2019-06" db="EMBL/GenBank/DDBJ databases">
        <title>Genomics analysis of Aphanomyces spp. identifies a new class of oomycete effector associated with host adaptation.</title>
        <authorList>
            <person name="Gaulin E."/>
        </authorList>
    </citation>
    <scope>NUCLEOTIDE SEQUENCE</scope>
    <source>
        <strain evidence="7">CBS 578.67</strain>
    </source>
</reference>
<keyword evidence="1 4" id="KW-0853">WD repeat</keyword>
<dbReference type="Proteomes" id="UP000332933">
    <property type="component" value="Unassembled WGS sequence"/>
</dbReference>
<sequence>MSNNAEAANAVRTAHLNESMFKLSELLKLHEIFATQGALSEKQFVTHFHAILESDCWTAAQISQLFMKIDANSDGSVDWDEFTNFMFVHSQSAREAADQLASVAYVPHDDYNENDPPLGSHRPRDVLVALHPQTKCGHYVSCTVSGVVTSWNASLQVLSSFQAQLPHKQPPVTILAMAFLPNCGKVAVASVATGVLFFDLVSADKTPHSHVPPSQLDHAAPLALAAASDDDTGDDVLYIGDDTGSVTKLHLTTAWHLCDGDRPCHAEPTIDGGRFSRAPRRHVDHVTRLAFVADLNSIVSASRDGSIKVNLCRLFVVDVHRGALKRSFDYHRGAVYDFVWCPRMKFVASCGVERDVLIWSPFSEGLLGRLHGHSSSVRSVVWNDNGRNLISLGVDDGAIRVWDVRQFKCLQVIHDATHENHQPKLIYFDADSKHLLACSTMINQWPMHHAAGVLHTLQPHEQPITKLLFNASFEQLVSIDSDGHIVLWNVLDGSVISHFFMANTTITASALDDTGRRLITGSNLGTKVNVWNFSNGSLLTTLHKRKHNPYHDAPRPHDPRPTMTTAAKTMQTQPPPARKPASKSNEVTGVAHITASVPHSSGRGFTQTKFILSVGWDRRVYVWHDESTESDYASRMPEDLSTGHTDDILAVVFCAPKFIATGGMDGQVILWGLNSGDAIATFTLDSSVDHLVYPRKVGLVLAITSSATLYFINPRFSFYHATIDLRDAIEREDIRAVRVDTDGLVLVLGLSLGSVCVFELGDVAIAPMKITQRHRWKAHDGEIQSLEYVEASHLLDTFLVTSHRLSMKLWTLTGTLVGSFGETTWRLDDVNIASLKSTHFLDSKVLDNTETVDTVHPHALATYKKELPGLVARGPPAVDDVWSRRDIRGVLIDVITLTSISRGRGALEGLDNHGRVVDIELHALYDIRDDYATWYREEFLSSLVGRVHQESEWTTPFKAARAAFDSTSGWLLVDTGGREHPVPDEAHCKEINYRPMRSLALHVTAPHKKLPRVPRARTDSSSPKTSSGRRLVESGNLPLEMFFAASKFKPIAHCRAKRPTIVREMRTSPTKLSAECAVVRFPTMAMTMAASPPPKKDEWRKKAPLSPRRLIDERKVFALDEATGPPMSARDKTGISFYLPEVDK</sequence>
<feature type="region of interest" description="Disordered" evidence="5">
    <location>
        <begin position="547"/>
        <end position="584"/>
    </location>
</feature>
<dbReference type="InterPro" id="IPR015943">
    <property type="entry name" value="WD40/YVTN_repeat-like_dom_sf"/>
</dbReference>
<dbReference type="SMART" id="SM00320">
    <property type="entry name" value="WD40"/>
    <property type="match status" value="9"/>
</dbReference>
<dbReference type="EMBL" id="CAADRA010006541">
    <property type="protein sequence ID" value="VFT96145.1"/>
    <property type="molecule type" value="Genomic_DNA"/>
</dbReference>
<evidence type="ECO:0000256" key="3">
    <source>
        <dbReference type="ARBA" id="ARBA00022837"/>
    </source>
</evidence>
<dbReference type="InterPro" id="IPR018247">
    <property type="entry name" value="EF_Hand_1_Ca_BS"/>
</dbReference>
<evidence type="ECO:0000256" key="5">
    <source>
        <dbReference type="SAM" id="MobiDB-lite"/>
    </source>
</evidence>
<dbReference type="InterPro" id="IPR002048">
    <property type="entry name" value="EF_hand_dom"/>
</dbReference>
<dbReference type="InterPro" id="IPR011047">
    <property type="entry name" value="Quinoprotein_ADH-like_sf"/>
</dbReference>
<accession>A0A485LCJ5</accession>
<organism evidence="8 9">
    <name type="scientific">Aphanomyces stellatus</name>
    <dbReference type="NCBI Taxonomy" id="120398"/>
    <lineage>
        <taxon>Eukaryota</taxon>
        <taxon>Sar</taxon>
        <taxon>Stramenopiles</taxon>
        <taxon>Oomycota</taxon>
        <taxon>Saprolegniomycetes</taxon>
        <taxon>Saprolegniales</taxon>
        <taxon>Verrucalvaceae</taxon>
        <taxon>Aphanomyces</taxon>
    </lineage>
</organism>
<dbReference type="GO" id="GO:0005509">
    <property type="term" value="F:calcium ion binding"/>
    <property type="evidence" value="ECO:0007669"/>
    <property type="project" value="InterPro"/>
</dbReference>
<feature type="domain" description="EF-hand" evidence="6">
    <location>
        <begin position="57"/>
        <end position="92"/>
    </location>
</feature>
<feature type="compositionally biased region" description="Basic and acidic residues" evidence="5">
    <location>
        <begin position="549"/>
        <end position="560"/>
    </location>
</feature>
<keyword evidence="9" id="KW-1185">Reference proteome</keyword>
<dbReference type="PROSITE" id="PS50082">
    <property type="entry name" value="WD_REPEATS_2"/>
    <property type="match status" value="3"/>
</dbReference>
<dbReference type="Gene3D" id="1.10.238.10">
    <property type="entry name" value="EF-hand"/>
    <property type="match status" value="1"/>
</dbReference>
<evidence type="ECO:0000256" key="2">
    <source>
        <dbReference type="ARBA" id="ARBA00022737"/>
    </source>
</evidence>
<dbReference type="PROSITE" id="PS50222">
    <property type="entry name" value="EF_HAND_2"/>
    <property type="match status" value="1"/>
</dbReference>
<dbReference type="PANTHER" id="PTHR44324">
    <property type="entry name" value="WD40 REPEAT DOMAIN 95"/>
    <property type="match status" value="1"/>
</dbReference>
<dbReference type="InterPro" id="IPR051242">
    <property type="entry name" value="WD-EF-hand_domain"/>
</dbReference>
<evidence type="ECO:0000256" key="4">
    <source>
        <dbReference type="PROSITE-ProRule" id="PRU00221"/>
    </source>
</evidence>
<feature type="repeat" description="WD" evidence="4">
    <location>
        <begin position="641"/>
        <end position="681"/>
    </location>
</feature>
<feature type="repeat" description="WD" evidence="4">
    <location>
        <begin position="457"/>
        <end position="498"/>
    </location>
</feature>
<evidence type="ECO:0000259" key="6">
    <source>
        <dbReference type="PROSITE" id="PS50222"/>
    </source>
</evidence>